<keyword evidence="3 6" id="KW-0548">Nucleotidyltransferase</keyword>
<feature type="binding site" evidence="5">
    <location>
        <position position="156"/>
    </location>
    <ligand>
        <name>UTP</name>
        <dbReference type="ChEBI" id="CHEBI:46398"/>
    </ligand>
</feature>
<feature type="binding site" evidence="4">
    <location>
        <position position="185"/>
    </location>
    <ligand>
        <name>substrate</name>
    </ligand>
</feature>
<evidence type="ECO:0000256" key="4">
    <source>
        <dbReference type="PIRSR" id="PIRSR000806-1"/>
    </source>
</evidence>
<sequence>MSDHGLGLATARMRDAEVPDLAIATFARLYRQLESGATGLIREADVEPLRDIDRQADLASDPEAEAAALAQTVVIKLNGGLGTSMGLEAAKSLLPVRDGATFLDLIARQVLAAREQHGARLPLVLMNSFRTREDSLAALAAYPDLAVDGVPADFLQNREPKLVADTLEPVTWEKDPSLEWCPPGHGDIYTALQTSGVLDTLLEQGLRYATVSNADNLGAVPDAAIAAWFAGSGAPYAAELVAKSDADVKGGQLVVRKADGQIIQRETAQTYPEELEVANDRHVHPYFHANNLWFDLVQVKALLAEHDGVMPLPLIRNLKTVDPSDKTSTKVVQLETAMGAAVNVFPGAKVIEVERARFLPVKTTNDLLLLRSDAYELTDASHLVARRPAPLISLDDHYKLIADFEARLGDGVPSILEADSLTVRGDWTFEAGVRAVGDAVLAADDDAPHTVPSGSTITADGLA</sequence>
<dbReference type="GO" id="GO:0006011">
    <property type="term" value="P:UDP-alpha-D-glucose metabolic process"/>
    <property type="evidence" value="ECO:0007669"/>
    <property type="project" value="InterPro"/>
</dbReference>
<dbReference type="InterPro" id="IPR002618">
    <property type="entry name" value="UDPGP_fam"/>
</dbReference>
<gene>
    <name evidence="6" type="ORF">FH969_07700</name>
</gene>
<feature type="binding site" evidence="5">
    <location>
        <position position="184"/>
    </location>
    <ligand>
        <name>UTP</name>
        <dbReference type="ChEBI" id="CHEBI:46398"/>
    </ligand>
</feature>
<evidence type="ECO:0000256" key="5">
    <source>
        <dbReference type="PIRSR" id="PIRSR000806-2"/>
    </source>
</evidence>
<comment type="caution">
    <text evidence="6">The sequence shown here is derived from an EMBL/GenBank/DDBJ whole genome shotgun (WGS) entry which is preliminary data.</text>
</comment>
<feature type="binding site" evidence="5">
    <location>
        <position position="362"/>
    </location>
    <ligand>
        <name>UTP</name>
        <dbReference type="ChEBI" id="CHEBI:46398"/>
    </ligand>
</feature>
<dbReference type="PANTHER" id="PTHR43511">
    <property type="match status" value="1"/>
</dbReference>
<dbReference type="OrthoDB" id="9804758at2"/>
<evidence type="ECO:0000313" key="6">
    <source>
        <dbReference type="EMBL" id="TNU74706.1"/>
    </source>
</evidence>
<dbReference type="Gene3D" id="2.160.10.10">
    <property type="entry name" value="Hexapeptide repeat proteins"/>
    <property type="match status" value="1"/>
</dbReference>
<dbReference type="PIRSF" id="PIRSF000806">
    <property type="entry name" value="UDPGP"/>
    <property type="match status" value="1"/>
</dbReference>
<dbReference type="InterPro" id="IPR016267">
    <property type="entry name" value="UDPGP_trans"/>
</dbReference>
<proteinExistence type="inferred from homology"/>
<evidence type="ECO:0000256" key="2">
    <source>
        <dbReference type="ARBA" id="ARBA00022679"/>
    </source>
</evidence>
<dbReference type="Gene3D" id="3.90.550.10">
    <property type="entry name" value="Spore Coat Polysaccharide Biosynthesis Protein SpsA, Chain A"/>
    <property type="match status" value="1"/>
</dbReference>
<dbReference type="AlphaFoldDB" id="A0A5C5BC45"/>
<evidence type="ECO:0000313" key="7">
    <source>
        <dbReference type="Proteomes" id="UP000313849"/>
    </source>
</evidence>
<protein>
    <submittedName>
        <fullName evidence="6">UTP--glucose-1-phosphate uridylyltransferase</fullName>
    </submittedName>
</protein>
<dbReference type="RefSeq" id="WP_139986764.1">
    <property type="nucleotide sequence ID" value="NZ_VENP01000023.1"/>
</dbReference>
<dbReference type="Pfam" id="PF01704">
    <property type="entry name" value="UDPGP"/>
    <property type="match status" value="1"/>
</dbReference>
<keyword evidence="7" id="KW-1185">Reference proteome</keyword>
<feature type="binding site" evidence="5">
    <location>
        <position position="91"/>
    </location>
    <ligand>
        <name>UTP</name>
        <dbReference type="ChEBI" id="CHEBI:46398"/>
    </ligand>
</feature>
<keyword evidence="2 6" id="KW-0808">Transferase</keyword>
<reference evidence="6 7" key="1">
    <citation type="submission" date="2019-06" db="EMBL/GenBank/DDBJ databases">
        <title>Draft genome sequence of Miniimonas arenae KCTC 19750T isolated from sea sand.</title>
        <authorList>
            <person name="Park S.-J."/>
        </authorList>
    </citation>
    <scope>NUCLEOTIDE SEQUENCE [LARGE SCALE GENOMIC DNA]</scope>
    <source>
        <strain evidence="6 7">KCTC 19750</strain>
    </source>
</reference>
<name>A0A5C5BC45_9MICO</name>
<organism evidence="6 7">
    <name type="scientific">Miniimonas arenae</name>
    <dbReference type="NCBI Taxonomy" id="676201"/>
    <lineage>
        <taxon>Bacteria</taxon>
        <taxon>Bacillati</taxon>
        <taxon>Actinomycetota</taxon>
        <taxon>Actinomycetes</taxon>
        <taxon>Micrococcales</taxon>
        <taxon>Beutenbergiaceae</taxon>
        <taxon>Miniimonas</taxon>
    </lineage>
</organism>
<dbReference type="GO" id="GO:0003983">
    <property type="term" value="F:UTP:glucose-1-phosphate uridylyltransferase activity"/>
    <property type="evidence" value="ECO:0007669"/>
    <property type="project" value="InterPro"/>
</dbReference>
<evidence type="ECO:0000256" key="3">
    <source>
        <dbReference type="ARBA" id="ARBA00022695"/>
    </source>
</evidence>
<evidence type="ECO:0000256" key="1">
    <source>
        <dbReference type="ARBA" id="ARBA00010401"/>
    </source>
</evidence>
<dbReference type="SUPFAM" id="SSF53448">
    <property type="entry name" value="Nucleotide-diphospho-sugar transferases"/>
    <property type="match status" value="1"/>
</dbReference>
<feature type="binding site" evidence="5">
    <location>
        <position position="215"/>
    </location>
    <ligand>
        <name>UTP</name>
        <dbReference type="ChEBI" id="CHEBI:46398"/>
    </ligand>
</feature>
<dbReference type="EMBL" id="VENP01000023">
    <property type="protein sequence ID" value="TNU74706.1"/>
    <property type="molecule type" value="Genomic_DNA"/>
</dbReference>
<dbReference type="Proteomes" id="UP000313849">
    <property type="component" value="Unassembled WGS sequence"/>
</dbReference>
<accession>A0A5C5BC45</accession>
<dbReference type="InterPro" id="IPR029044">
    <property type="entry name" value="Nucleotide-diphossugar_trans"/>
</dbReference>
<comment type="similarity">
    <text evidence="1">Belongs to the UDPGP type 1 family.</text>
</comment>